<feature type="domain" description="DUF7356" evidence="4">
    <location>
        <begin position="172"/>
        <end position="269"/>
    </location>
</feature>
<feature type="compositionally biased region" description="Pro residues" evidence="1">
    <location>
        <begin position="110"/>
        <end position="126"/>
    </location>
</feature>
<keyword evidence="2" id="KW-1133">Transmembrane helix</keyword>
<organism evidence="5 6">
    <name type="scientific">Dioscorea cayennensis subsp. rotundata</name>
    <name type="common">White Guinea yam</name>
    <name type="synonym">Dioscorea rotundata</name>
    <dbReference type="NCBI Taxonomy" id="55577"/>
    <lineage>
        <taxon>Eukaryota</taxon>
        <taxon>Viridiplantae</taxon>
        <taxon>Streptophyta</taxon>
        <taxon>Embryophyta</taxon>
        <taxon>Tracheophyta</taxon>
        <taxon>Spermatophyta</taxon>
        <taxon>Magnoliopsida</taxon>
        <taxon>Liliopsida</taxon>
        <taxon>Dioscoreales</taxon>
        <taxon>Dioscoreaceae</taxon>
        <taxon>Dioscorea</taxon>
    </lineage>
</organism>
<reference evidence="6" key="1">
    <citation type="submission" date="2025-08" db="UniProtKB">
        <authorList>
            <consortium name="RefSeq"/>
        </authorList>
    </citation>
    <scope>IDENTIFICATION</scope>
</reference>
<feature type="region of interest" description="Disordered" evidence="1">
    <location>
        <begin position="354"/>
        <end position="393"/>
    </location>
</feature>
<protein>
    <submittedName>
        <fullName evidence="6">Rho GTPase-activating protein gacO</fullName>
    </submittedName>
</protein>
<gene>
    <name evidence="6" type="primary">LOC120249739</name>
</gene>
<evidence type="ECO:0000256" key="2">
    <source>
        <dbReference type="SAM" id="Phobius"/>
    </source>
</evidence>
<dbReference type="Pfam" id="PF24053">
    <property type="entry name" value="DUF7356"/>
    <property type="match status" value="1"/>
</dbReference>
<feature type="compositionally biased region" description="Basic and acidic residues" evidence="1">
    <location>
        <begin position="33"/>
        <end position="46"/>
    </location>
</feature>
<evidence type="ECO:0000313" key="5">
    <source>
        <dbReference type="Proteomes" id="UP001515500"/>
    </source>
</evidence>
<evidence type="ECO:0000313" key="6">
    <source>
        <dbReference type="RefSeq" id="XP_039114296.1"/>
    </source>
</evidence>
<keyword evidence="2" id="KW-0812">Transmembrane</keyword>
<name>A0AB40AHJ1_DIOCR</name>
<sequence length="393" mass="41533">MARMGVLAAILLISFVSTLSDASAGLRLRDLLADGPVKDKKPDSQKDSSVPPPGIQPKGGDEKPPPPSHPKKLTDPSSPPPQAGKSNPVNHAVPPPPPAGSGTIPKGSSSPPPSKGSSSPPPPSPSHVPHKETNLSPPPPPAPVEQDNEANPGSNGKGNGKNNEDEKGSGDKVQEDVCKGLPIRCSAPDLVGCLRYPGTDPKGSILVQNTGTSNLTVQIVAPSSVKPVTNLLNLNKQQNQEINFSTNAMESFQIILKTKNGSCFLKTTTSFGFDIEKFPAYATNAAQIYGIYILIFTILVAGGTWACCKFVRKRRRTDTGVPYQQLEMGALTHISSAEMHGSTADGWEQGWGDDWDDEEVVVPSSAKHPTGNASSNGLTSRSTTKDGWEDWDD</sequence>
<dbReference type="GeneID" id="120249739"/>
<feature type="compositionally biased region" description="Low complexity" evidence="1">
    <location>
        <begin position="100"/>
        <end position="109"/>
    </location>
</feature>
<evidence type="ECO:0000256" key="3">
    <source>
        <dbReference type="SAM" id="SignalP"/>
    </source>
</evidence>
<dbReference type="PANTHER" id="PTHR34200:SF2">
    <property type="entry name" value="TRANSMEMBRANE PROTEIN"/>
    <property type="match status" value="1"/>
</dbReference>
<feature type="region of interest" description="Disordered" evidence="1">
    <location>
        <begin position="33"/>
        <end position="173"/>
    </location>
</feature>
<feature type="compositionally biased region" description="Basic and acidic residues" evidence="1">
    <location>
        <begin position="383"/>
        <end position="393"/>
    </location>
</feature>
<dbReference type="PANTHER" id="PTHR34200">
    <property type="entry name" value="DENTIN SIALOPHOSPHOPROTEIN-LIKE ISOFORM X1"/>
    <property type="match status" value="1"/>
</dbReference>
<proteinExistence type="predicted"/>
<dbReference type="AlphaFoldDB" id="A0AB40AHJ1"/>
<feature type="transmembrane region" description="Helical" evidence="2">
    <location>
        <begin position="289"/>
        <end position="308"/>
    </location>
</feature>
<feature type="compositionally biased region" description="Polar residues" evidence="1">
    <location>
        <begin position="371"/>
        <end position="382"/>
    </location>
</feature>
<dbReference type="InterPro" id="IPR055780">
    <property type="entry name" value="DUF7356"/>
</dbReference>
<evidence type="ECO:0000256" key="1">
    <source>
        <dbReference type="SAM" id="MobiDB-lite"/>
    </source>
</evidence>
<keyword evidence="2" id="KW-0472">Membrane</keyword>
<accession>A0AB40AHJ1</accession>
<feature type="signal peptide" evidence="3">
    <location>
        <begin position="1"/>
        <end position="22"/>
    </location>
</feature>
<dbReference type="Proteomes" id="UP001515500">
    <property type="component" value="Chromosome 19"/>
</dbReference>
<feature type="chain" id="PRO_5044330295" evidence="3">
    <location>
        <begin position="23"/>
        <end position="393"/>
    </location>
</feature>
<feature type="compositionally biased region" description="Basic and acidic residues" evidence="1">
    <location>
        <begin position="162"/>
        <end position="173"/>
    </location>
</feature>
<keyword evidence="3" id="KW-0732">Signal</keyword>
<evidence type="ECO:0000259" key="4">
    <source>
        <dbReference type="Pfam" id="PF24053"/>
    </source>
</evidence>
<keyword evidence="5" id="KW-1185">Reference proteome</keyword>
<dbReference type="RefSeq" id="XP_039114296.1">
    <property type="nucleotide sequence ID" value="XM_039258362.1"/>
</dbReference>